<dbReference type="RefSeq" id="WP_038464250.1">
    <property type="nucleotide sequence ID" value="NZ_CP008941.1"/>
</dbReference>
<reference evidence="1 2" key="1">
    <citation type="submission" date="2014-07" db="EMBL/GenBank/DDBJ databases">
        <title>Comparative genomic insights into amoeba endosymbionts belonging to the families of Holosporaceae and Candidatus Midichloriaceae within Rickettsiales.</title>
        <authorList>
            <person name="Wang Z."/>
            <person name="Wu M."/>
        </authorList>
    </citation>
    <scope>NUCLEOTIDE SEQUENCE [LARGE SCALE GENOMIC DNA]</scope>
    <source>
        <strain evidence="1">PRA3</strain>
    </source>
</reference>
<keyword evidence="2" id="KW-1185">Reference proteome</keyword>
<proteinExistence type="predicted"/>
<evidence type="ECO:0000313" key="1">
    <source>
        <dbReference type="EMBL" id="AIK96168.1"/>
    </source>
</evidence>
<protein>
    <submittedName>
        <fullName evidence="1">Uncharacterized protein</fullName>
    </submittedName>
</protein>
<dbReference type="KEGG" id="paca:ID47_04535"/>
<dbReference type="Proteomes" id="UP000028926">
    <property type="component" value="Chromosome"/>
</dbReference>
<evidence type="ECO:0000313" key="2">
    <source>
        <dbReference type="Proteomes" id="UP000028926"/>
    </source>
</evidence>
<dbReference type="HOGENOM" id="CLU_1493594_0_0_5"/>
<name>A0A077AX16_9PROT</name>
<gene>
    <name evidence="1" type="ORF">ID47_04535</name>
</gene>
<dbReference type="AlphaFoldDB" id="A0A077AX16"/>
<sequence>MRKVQKLIFLSSIYAVLFWSTVGDNLRANETDFFDQKDESFWVIKNKQSFIEASKELIDDEGNWKGNPPIPQYIKYSQELTEEDLPVLERWLSLKGLDCFAIADTKAEPNISLINSWYSDLEDTGEDLEKRNFYKLAWLNFKTTLNELERGAQSILPAPWVETNRAFQMKNSHYRTISSH</sequence>
<organism evidence="1 2">
    <name type="scientific">Candidatus Odyssella acanthamoebae</name>
    <dbReference type="NCBI Taxonomy" id="91604"/>
    <lineage>
        <taxon>Bacteria</taxon>
        <taxon>Pseudomonadati</taxon>
        <taxon>Pseudomonadota</taxon>
        <taxon>Alphaproteobacteria</taxon>
        <taxon>Holosporales</taxon>
        <taxon>Candidatus Paracaedibacteraceae</taxon>
        <taxon>Candidatus Odyssella</taxon>
    </lineage>
</organism>
<dbReference type="EMBL" id="CP008941">
    <property type="protein sequence ID" value="AIK96168.1"/>
    <property type="molecule type" value="Genomic_DNA"/>
</dbReference>
<accession>A0A077AX16</accession>